<dbReference type="FunFam" id="1.25.40.10:FF:001093">
    <property type="entry name" value="Pentatricopeptide repeat-containing protein At2g34400"/>
    <property type="match status" value="1"/>
</dbReference>
<dbReference type="PANTHER" id="PTHR47926:SF382">
    <property type="entry name" value="PENTACOTRIPEPTIDE-REPEAT REGION OF PRORP DOMAIN-CONTAINING PROTEIN"/>
    <property type="match status" value="1"/>
</dbReference>
<feature type="repeat" description="PPR" evidence="3">
    <location>
        <begin position="525"/>
        <end position="560"/>
    </location>
</feature>
<comment type="similarity">
    <text evidence="1">Belongs to the PPR family. PCMP-H subfamily.</text>
</comment>
<feature type="repeat" description="PPR" evidence="3">
    <location>
        <begin position="284"/>
        <end position="318"/>
    </location>
</feature>
<dbReference type="InterPro" id="IPR032867">
    <property type="entry name" value="DYW_dom"/>
</dbReference>
<feature type="domain" description="DYW" evidence="4">
    <location>
        <begin position="705"/>
        <end position="801"/>
    </location>
</feature>
<dbReference type="InterPro" id="IPR046960">
    <property type="entry name" value="PPR_At4g14850-like_plant"/>
</dbReference>
<dbReference type="Pfam" id="PF01535">
    <property type="entry name" value="PPR"/>
    <property type="match status" value="4"/>
</dbReference>
<keyword evidence="6" id="KW-1185">Reference proteome</keyword>
<dbReference type="NCBIfam" id="TIGR00756">
    <property type="entry name" value="PPR"/>
    <property type="match status" value="4"/>
</dbReference>
<evidence type="ECO:0000259" key="4">
    <source>
        <dbReference type="Pfam" id="PF14432"/>
    </source>
</evidence>
<organism evidence="5 6">
    <name type="scientific">Cuscuta europaea</name>
    <name type="common">European dodder</name>
    <dbReference type="NCBI Taxonomy" id="41803"/>
    <lineage>
        <taxon>Eukaryota</taxon>
        <taxon>Viridiplantae</taxon>
        <taxon>Streptophyta</taxon>
        <taxon>Embryophyta</taxon>
        <taxon>Tracheophyta</taxon>
        <taxon>Spermatophyta</taxon>
        <taxon>Magnoliopsida</taxon>
        <taxon>eudicotyledons</taxon>
        <taxon>Gunneridae</taxon>
        <taxon>Pentapetalae</taxon>
        <taxon>asterids</taxon>
        <taxon>lamiids</taxon>
        <taxon>Solanales</taxon>
        <taxon>Convolvulaceae</taxon>
        <taxon>Cuscuteae</taxon>
        <taxon>Cuscuta</taxon>
        <taxon>Cuscuta subgen. Cuscuta</taxon>
    </lineage>
</organism>
<dbReference type="GO" id="GO:0009451">
    <property type="term" value="P:RNA modification"/>
    <property type="evidence" value="ECO:0007669"/>
    <property type="project" value="InterPro"/>
</dbReference>
<dbReference type="Pfam" id="PF14432">
    <property type="entry name" value="DYW_deaminase"/>
    <property type="match status" value="1"/>
</dbReference>
<dbReference type="InterPro" id="IPR011990">
    <property type="entry name" value="TPR-like_helical_dom_sf"/>
</dbReference>
<comment type="caution">
    <text evidence="5">The sequence shown here is derived from an EMBL/GenBank/DDBJ whole genome shotgun (WGS) entry which is preliminary data.</text>
</comment>
<feature type="repeat" description="PPR" evidence="3">
    <location>
        <begin position="462"/>
        <end position="496"/>
    </location>
</feature>
<evidence type="ECO:0000256" key="3">
    <source>
        <dbReference type="PROSITE-ProRule" id="PRU00708"/>
    </source>
</evidence>
<dbReference type="Pfam" id="PF13041">
    <property type="entry name" value="PPR_2"/>
    <property type="match status" value="1"/>
</dbReference>
<accession>A0A9P0ZTH9</accession>
<gene>
    <name evidence="5" type="ORF">CEURO_LOCUS18706</name>
</gene>
<dbReference type="EMBL" id="CAMAPE010000053">
    <property type="protein sequence ID" value="CAH9110078.1"/>
    <property type="molecule type" value="Genomic_DNA"/>
</dbReference>
<dbReference type="Proteomes" id="UP001152484">
    <property type="component" value="Unassembled WGS sequence"/>
</dbReference>
<dbReference type="InterPro" id="IPR002885">
    <property type="entry name" value="PPR_rpt"/>
</dbReference>
<dbReference type="Gene3D" id="1.25.40.10">
    <property type="entry name" value="Tetratricopeptide repeat domain"/>
    <property type="match status" value="4"/>
</dbReference>
<sequence>MGLRVQEERRRGRELKWKKKKRDDRMLTNCRSLKGSKGTWFTQTTRTETLQMFFKSVLRARPIITPLQSLSTTSFPATVELDAVLQRLCVRPTYDNLIETLSIFYSSKSNDSHSYHAYAILFHACARLCCIDVGQALHQHMIAHNPIAFHDLYTANHLLNMYSKCHQLDRAHQLFDQMHRRNVVSWTLLISGYAHCGKDDVCFSLFSHMLALHKPNDFVYASLLSTCDGFRGRQVHTHTLKTGYNTFVHVANALIGMYSKKFEMSVCNDGNEPWMIFSDMEFRNLVSWNSMIAGFHKSGQGDKAMRFFIMMHSDGMGFDRATLVTVFSVLCKVLDDLSWSLKFCSQLHCISLKTGFVLDVEVVTALIKAYSSFLEGNIGDCYMLFLEVRGCGDIILWTEIMATFSQKEPEVALFLFSQLHREGLVPDAFAFSVALKACAGFVTERHASMLHCQCKKSGFTDYLVLQNALIHAYGRCGSITEARQVFDEMSLRDTVSWNSILKTYAFHGKQKEALELFENIDVEFDATTFVALLSACSHTGMVEEGTRIFNSMSAKYGIAPQLDHYACIVDLLGRAGKIFQAEKIVREMPMKPDCVVWSALLAGCRKHGEYQLATIAASNLKELDRRNSLGYVLMSNIYFSSNDLDEACLLRKQMIEAGVRKEPGLSWTEIGGRIHEFASGGQRHNLGETIRASLQDLVKQMKKLGYTPMTTLVLHDIEEEHKEEQLYYHSEKLALMFVLMHSDDPHYKSGVIRIMKNIRICLDCHNFMKLASGLVQKQIVVRDSNRFHHFTSGACSCNEYW</sequence>
<reference evidence="5" key="1">
    <citation type="submission" date="2022-07" db="EMBL/GenBank/DDBJ databases">
        <authorList>
            <person name="Macas J."/>
            <person name="Novak P."/>
            <person name="Neumann P."/>
        </authorList>
    </citation>
    <scope>NUCLEOTIDE SEQUENCE</scope>
</reference>
<keyword evidence="2" id="KW-0677">Repeat</keyword>
<dbReference type="PANTHER" id="PTHR47926">
    <property type="entry name" value="PENTATRICOPEPTIDE REPEAT-CONTAINING PROTEIN"/>
    <property type="match status" value="1"/>
</dbReference>
<feature type="repeat" description="PPR" evidence="3">
    <location>
        <begin position="151"/>
        <end position="185"/>
    </location>
</feature>
<protein>
    <recommendedName>
        <fullName evidence="4">DYW domain-containing protein</fullName>
    </recommendedName>
</protein>
<dbReference type="PROSITE" id="PS51375">
    <property type="entry name" value="PPR"/>
    <property type="match status" value="4"/>
</dbReference>
<dbReference type="InterPro" id="IPR046848">
    <property type="entry name" value="E_motif"/>
</dbReference>
<evidence type="ECO:0000313" key="5">
    <source>
        <dbReference type="EMBL" id="CAH9110078.1"/>
    </source>
</evidence>
<proteinExistence type="inferred from homology"/>
<dbReference type="AlphaFoldDB" id="A0A9P0ZTH9"/>
<name>A0A9P0ZTH9_CUSEU</name>
<dbReference type="Pfam" id="PF13812">
    <property type="entry name" value="PPR_3"/>
    <property type="match status" value="1"/>
</dbReference>
<evidence type="ECO:0000256" key="2">
    <source>
        <dbReference type="ARBA" id="ARBA00022737"/>
    </source>
</evidence>
<evidence type="ECO:0000256" key="1">
    <source>
        <dbReference type="ARBA" id="ARBA00006643"/>
    </source>
</evidence>
<dbReference type="GO" id="GO:0008270">
    <property type="term" value="F:zinc ion binding"/>
    <property type="evidence" value="ECO:0007669"/>
    <property type="project" value="InterPro"/>
</dbReference>
<evidence type="ECO:0000313" key="6">
    <source>
        <dbReference type="Proteomes" id="UP001152484"/>
    </source>
</evidence>
<dbReference type="GO" id="GO:0003723">
    <property type="term" value="F:RNA binding"/>
    <property type="evidence" value="ECO:0007669"/>
    <property type="project" value="InterPro"/>
</dbReference>
<dbReference type="Pfam" id="PF20431">
    <property type="entry name" value="E_motif"/>
    <property type="match status" value="1"/>
</dbReference>
<dbReference type="OrthoDB" id="1894072at2759"/>